<dbReference type="SUPFAM" id="SSF53720">
    <property type="entry name" value="ALDH-like"/>
    <property type="match status" value="1"/>
</dbReference>
<dbReference type="GO" id="GO:0004029">
    <property type="term" value="F:aldehyde dehydrogenase (NAD+) activity"/>
    <property type="evidence" value="ECO:0007669"/>
    <property type="project" value="UniProtKB-EC"/>
</dbReference>
<keyword evidence="2 6" id="KW-0560">Oxidoreductase</keyword>
<feature type="active site" evidence="5">
    <location>
        <position position="253"/>
    </location>
</feature>
<feature type="domain" description="Aldehyde dehydrogenase" evidence="7">
    <location>
        <begin position="16"/>
        <end position="476"/>
    </location>
</feature>
<dbReference type="PROSITE" id="PS00070">
    <property type="entry name" value="ALDEHYDE_DEHYDR_CYS"/>
    <property type="match status" value="1"/>
</dbReference>
<dbReference type="InterPro" id="IPR016162">
    <property type="entry name" value="Ald_DH_N"/>
</dbReference>
<dbReference type="InterPro" id="IPR016163">
    <property type="entry name" value="Ald_DH_C"/>
</dbReference>
<dbReference type="PANTHER" id="PTHR42804">
    <property type="entry name" value="ALDEHYDE DEHYDROGENASE"/>
    <property type="match status" value="1"/>
</dbReference>
<evidence type="ECO:0000256" key="5">
    <source>
        <dbReference type="PROSITE-ProRule" id="PRU10007"/>
    </source>
</evidence>
<dbReference type="RefSeq" id="WP_110041657.1">
    <property type="nucleotide sequence ID" value="NZ_QGTL01000021.1"/>
</dbReference>
<evidence type="ECO:0000313" key="8">
    <source>
        <dbReference type="EMBL" id="PWV67587.1"/>
    </source>
</evidence>
<organism evidence="8 9">
    <name type="scientific">Nocardia neocaledoniensis</name>
    <dbReference type="NCBI Taxonomy" id="236511"/>
    <lineage>
        <taxon>Bacteria</taxon>
        <taxon>Bacillati</taxon>
        <taxon>Actinomycetota</taxon>
        <taxon>Actinomycetes</taxon>
        <taxon>Mycobacteriales</taxon>
        <taxon>Nocardiaceae</taxon>
        <taxon>Nocardia</taxon>
    </lineage>
</organism>
<accession>A0A317N2W0</accession>
<evidence type="ECO:0000256" key="1">
    <source>
        <dbReference type="ARBA" id="ARBA00009986"/>
    </source>
</evidence>
<dbReference type="EMBL" id="QGTL01000021">
    <property type="protein sequence ID" value="PWV67587.1"/>
    <property type="molecule type" value="Genomic_DNA"/>
</dbReference>
<dbReference type="CDD" id="cd07139">
    <property type="entry name" value="ALDH_AldA-Rv0768"/>
    <property type="match status" value="1"/>
</dbReference>
<dbReference type="AlphaFoldDB" id="A0A317N2W0"/>
<evidence type="ECO:0000256" key="6">
    <source>
        <dbReference type="RuleBase" id="RU003345"/>
    </source>
</evidence>
<dbReference type="Gene3D" id="3.40.605.10">
    <property type="entry name" value="Aldehyde Dehydrogenase, Chain A, domain 1"/>
    <property type="match status" value="1"/>
</dbReference>
<dbReference type="Gene3D" id="3.40.309.10">
    <property type="entry name" value="Aldehyde Dehydrogenase, Chain A, domain 2"/>
    <property type="match status" value="1"/>
</dbReference>
<dbReference type="PROSITE" id="PS00687">
    <property type="entry name" value="ALDEHYDE_DEHYDR_GLU"/>
    <property type="match status" value="1"/>
</dbReference>
<dbReference type="InterPro" id="IPR029510">
    <property type="entry name" value="Ald_DH_CS_GLU"/>
</dbReference>
<evidence type="ECO:0000256" key="4">
    <source>
        <dbReference type="ARBA" id="ARBA00049194"/>
    </source>
</evidence>
<evidence type="ECO:0000259" key="7">
    <source>
        <dbReference type="Pfam" id="PF00171"/>
    </source>
</evidence>
<gene>
    <name evidence="8" type="ORF">DFR69_12137</name>
</gene>
<evidence type="ECO:0000256" key="3">
    <source>
        <dbReference type="ARBA" id="ARBA00024226"/>
    </source>
</evidence>
<dbReference type="InterPro" id="IPR015590">
    <property type="entry name" value="Aldehyde_DH_dom"/>
</dbReference>
<comment type="caution">
    <text evidence="8">The sequence shown here is derived from an EMBL/GenBank/DDBJ whole genome shotgun (WGS) entry which is preliminary data.</text>
</comment>
<dbReference type="EC" id="1.2.1.3" evidence="3"/>
<evidence type="ECO:0000313" key="9">
    <source>
        <dbReference type="Proteomes" id="UP000246410"/>
    </source>
</evidence>
<proteinExistence type="inferred from homology"/>
<dbReference type="PANTHER" id="PTHR42804:SF1">
    <property type="entry name" value="ALDEHYDE DEHYDROGENASE-RELATED"/>
    <property type="match status" value="1"/>
</dbReference>
<dbReference type="Pfam" id="PF00171">
    <property type="entry name" value="Aldedh"/>
    <property type="match status" value="1"/>
</dbReference>
<keyword evidence="9" id="KW-1185">Reference proteome</keyword>
<dbReference type="Proteomes" id="UP000246410">
    <property type="component" value="Unassembled WGS sequence"/>
</dbReference>
<dbReference type="FunFam" id="3.40.605.10:FF:000007">
    <property type="entry name" value="NAD/NADP-dependent betaine aldehyde dehydrogenase"/>
    <property type="match status" value="1"/>
</dbReference>
<name>A0A317N2W0_9NOCA</name>
<dbReference type="InterPro" id="IPR016161">
    <property type="entry name" value="Ald_DH/histidinol_DH"/>
</dbReference>
<reference evidence="8 9" key="1">
    <citation type="submission" date="2018-05" db="EMBL/GenBank/DDBJ databases">
        <title>Genomic Encyclopedia of Type Strains, Phase IV (KMG-IV): sequencing the most valuable type-strain genomes for metagenomic binning, comparative biology and taxonomic classification.</title>
        <authorList>
            <person name="Goeker M."/>
        </authorList>
    </citation>
    <scope>NUCLEOTIDE SEQUENCE [LARGE SCALE GENOMIC DNA]</scope>
    <source>
        <strain evidence="8 9">DSM 44717</strain>
    </source>
</reference>
<evidence type="ECO:0000256" key="2">
    <source>
        <dbReference type="ARBA" id="ARBA00023002"/>
    </source>
</evidence>
<dbReference type="InterPro" id="IPR016160">
    <property type="entry name" value="Ald_DH_CS_CYS"/>
</dbReference>
<protein>
    <recommendedName>
        <fullName evidence="3">aldehyde dehydrogenase (NAD(+))</fullName>
        <ecNumber evidence="3">1.2.1.3</ecNumber>
    </recommendedName>
</protein>
<sequence length="488" mass="51591">MTPQGEYRRLYIDGAWTEPATSELITVISPYTEQPLAQVPAGSIADIDRAVGAARRAFDAGPWPRISLDERIAVVRRLRDAVVKRHDTIAELVTAEMGCVITQSRAMQAPGATALLDMFLEHAPTHPWSQVRPGPVINALVTREPVGVVAAIVPWNSPFVLSVLKIAPALIAGCTVVLKPPPEAPLDSYVLAEAIIEAGIPAGVVNIVPADREPSEYLVKHPGVDKVSFTGSTAAGRRIAELCGADLRRVGLELGGKSAAIVLDDADLDVVIASVRALSLRYNGQACNNKTRIVVSPRRRGELLDRLEAMAAAMPVGDPADPETAIGPLATARQRDRVEGYIASGLAEGAKLVVGGGRPTHLDHGWFVETTVFTDVEPAMAIAREEIFGPVLSVLTAQDEDDAVAIANDSDYGLNGSVFSADEEHALAVARRIRTGTVEVNGRSAGFGTPIGGFKASGIGREAGPEGFDEYIEFKAFGISAALAEKLG</sequence>
<comment type="similarity">
    <text evidence="1 6">Belongs to the aldehyde dehydrogenase family.</text>
</comment>
<comment type="catalytic activity">
    <reaction evidence="4">
        <text>an aldehyde + NAD(+) + H2O = a carboxylate + NADH + 2 H(+)</text>
        <dbReference type="Rhea" id="RHEA:16185"/>
        <dbReference type="ChEBI" id="CHEBI:15377"/>
        <dbReference type="ChEBI" id="CHEBI:15378"/>
        <dbReference type="ChEBI" id="CHEBI:17478"/>
        <dbReference type="ChEBI" id="CHEBI:29067"/>
        <dbReference type="ChEBI" id="CHEBI:57540"/>
        <dbReference type="ChEBI" id="CHEBI:57945"/>
        <dbReference type="EC" id="1.2.1.3"/>
    </reaction>
</comment>